<dbReference type="SMR" id="A0A3L5TS22"/>
<dbReference type="Proteomes" id="UP000266721">
    <property type="component" value="Unassembled WGS sequence"/>
</dbReference>
<dbReference type="GO" id="GO:0005615">
    <property type="term" value="C:extracellular space"/>
    <property type="evidence" value="ECO:0007669"/>
    <property type="project" value="TreeGrafter"/>
</dbReference>
<dbReference type="AlphaFoldDB" id="A0A3L5TS22"/>
<evidence type="ECO:0000256" key="1">
    <source>
        <dbReference type="SAM" id="SignalP"/>
    </source>
</evidence>
<dbReference type="EMBL" id="KV587297">
    <property type="protein sequence ID" value="OPL32726.1"/>
    <property type="molecule type" value="Genomic_DNA"/>
</dbReference>
<dbReference type="InterPro" id="IPR050514">
    <property type="entry name" value="WAP_four-disulfide_core"/>
</dbReference>
<evidence type="ECO:0000313" key="3">
    <source>
        <dbReference type="Proteomes" id="UP000266721"/>
    </source>
</evidence>
<evidence type="ECO:0000313" key="2">
    <source>
        <dbReference type="EMBL" id="OPL32726.1"/>
    </source>
</evidence>
<feature type="chain" id="PRO_5017957368" description="WAP domain-containing protein" evidence="1">
    <location>
        <begin position="28"/>
        <end position="404"/>
    </location>
</feature>
<dbReference type="GO" id="GO:0004867">
    <property type="term" value="F:serine-type endopeptidase inhibitor activity"/>
    <property type="evidence" value="ECO:0007669"/>
    <property type="project" value="TreeGrafter"/>
</dbReference>
<organism evidence="2 3">
    <name type="scientific">Mytilus galloprovincialis</name>
    <name type="common">Mediterranean mussel</name>
    <dbReference type="NCBI Taxonomy" id="29158"/>
    <lineage>
        <taxon>Eukaryota</taxon>
        <taxon>Metazoa</taxon>
        <taxon>Spiralia</taxon>
        <taxon>Lophotrochozoa</taxon>
        <taxon>Mollusca</taxon>
        <taxon>Bivalvia</taxon>
        <taxon>Autobranchia</taxon>
        <taxon>Pteriomorphia</taxon>
        <taxon>Mytilida</taxon>
        <taxon>Mytiloidea</taxon>
        <taxon>Mytilidae</taxon>
        <taxon>Mytilinae</taxon>
        <taxon>Mytilus</taxon>
    </lineage>
</organism>
<evidence type="ECO:0008006" key="4">
    <source>
        <dbReference type="Google" id="ProtNLM"/>
    </source>
</evidence>
<sequence>MYRPSLLHMIKFHTIFLLILLATITVAEETSPDGSLYQQTELDGKSLREAHERLNDAFCEYTHSSRRYLQMMGFQTTLLSVALTIMTVAAYTPTEKKLGLHGVNKVLQLDNGVGGDIRGHLGDSVSVLDVIDANRRSESDRRSSVVSDIIRSSSFQRSAGASSNDGININCHYECGENKLCSVGQKCVRDGCDSYCVQVSSGSVIGASRLSESIRRGNAVSEIIRGSSSDLSRLSSIDGSKCSYGCGKNKQCGLGLKCVHEGCNSYCVQISSGTSIGSGQSLTGRLDLSNNGHLETIGSSRALSDHTGSDILNAISARRSGMDALDTISSRRSGIDLLNTISSRRGGSVSSSGSGIVSQLVVGGDLSDCRELCHTDSDCPTSKYCTTVKCHRICRRRPSKGYSG</sequence>
<keyword evidence="1" id="KW-0732">Signal</keyword>
<accession>A0A3L5TS22</accession>
<protein>
    <recommendedName>
        <fullName evidence="4">WAP domain-containing protein</fullName>
    </recommendedName>
</protein>
<dbReference type="PANTHER" id="PTHR19441">
    <property type="entry name" value="WHEY ACDIC PROTEIN WAP"/>
    <property type="match status" value="1"/>
</dbReference>
<gene>
    <name evidence="2" type="ORF">AM593_05232</name>
</gene>
<dbReference type="PANTHER" id="PTHR19441:SF95">
    <property type="entry name" value="PERLWAPIN ISOFORM X1"/>
    <property type="match status" value="1"/>
</dbReference>
<comment type="caution">
    <text evidence="2">The sequence shown here is derived from an EMBL/GenBank/DDBJ whole genome shotgun (WGS) entry which is preliminary data.</text>
</comment>
<feature type="non-terminal residue" evidence="2">
    <location>
        <position position="1"/>
    </location>
</feature>
<feature type="signal peptide" evidence="1">
    <location>
        <begin position="1"/>
        <end position="27"/>
    </location>
</feature>
<keyword evidence="3" id="KW-1185">Reference proteome</keyword>
<proteinExistence type="predicted"/>
<name>A0A3L5TS22_MYTGA</name>
<reference evidence="2 3" key="1">
    <citation type="journal article" date="2016" name="PLoS ONE">
        <title>A First Insight into the Genome of the Filter-Feeder Mussel Mytilus galloprovincialis.</title>
        <authorList>
            <person name="Murgarella M."/>
            <person name="Puiu D."/>
            <person name="Novoa B."/>
            <person name="Figueras A."/>
            <person name="Posada D."/>
            <person name="Canchaya C."/>
        </authorList>
    </citation>
    <scope>NUCLEOTIDE SEQUENCE [LARGE SCALE GENOMIC DNA]</scope>
    <source>
        <tissue evidence="2">Muscle</tissue>
    </source>
</reference>